<protein>
    <submittedName>
        <fullName evidence="1">Uncharacterized protein</fullName>
    </submittedName>
</protein>
<evidence type="ECO:0000313" key="2">
    <source>
        <dbReference type="Proteomes" id="UP001464378"/>
    </source>
</evidence>
<evidence type="ECO:0000313" key="1">
    <source>
        <dbReference type="EMBL" id="MEQ2442967.1"/>
    </source>
</evidence>
<dbReference type="InterPro" id="IPR054273">
    <property type="entry name" value="DUF7004"/>
</dbReference>
<reference evidence="1 2" key="1">
    <citation type="submission" date="2024-03" db="EMBL/GenBank/DDBJ databases">
        <title>Human intestinal bacterial collection.</title>
        <authorList>
            <person name="Pauvert C."/>
            <person name="Hitch T.C.A."/>
            <person name="Clavel T."/>
        </authorList>
    </citation>
    <scope>NUCLEOTIDE SEQUENCE [LARGE SCALE GENOMIC DNA]</scope>
    <source>
        <strain evidence="1 2">CLA-AP-H29</strain>
    </source>
</reference>
<dbReference type="Proteomes" id="UP001464378">
    <property type="component" value="Unassembled WGS sequence"/>
</dbReference>
<gene>
    <name evidence="1" type="ORF">WMO64_05750</name>
</gene>
<accession>A0ABV1E8J4</accession>
<organism evidence="1 2">
    <name type="scientific">Pseudoflavonifractor intestinihominis</name>
    <dbReference type="NCBI Taxonomy" id="3133171"/>
    <lineage>
        <taxon>Bacteria</taxon>
        <taxon>Bacillati</taxon>
        <taxon>Bacillota</taxon>
        <taxon>Clostridia</taxon>
        <taxon>Eubacteriales</taxon>
        <taxon>Oscillospiraceae</taxon>
        <taxon>Pseudoflavonifractor</taxon>
    </lineage>
</organism>
<dbReference type="RefSeq" id="WP_349231323.1">
    <property type="nucleotide sequence ID" value="NZ_JBBMFK010000007.1"/>
</dbReference>
<dbReference type="Pfam" id="PF22539">
    <property type="entry name" value="DUF7004"/>
    <property type="match status" value="1"/>
</dbReference>
<name>A0ABV1E8J4_9FIRM</name>
<dbReference type="EMBL" id="JBBMFK010000007">
    <property type="protein sequence ID" value="MEQ2442967.1"/>
    <property type="molecule type" value="Genomic_DNA"/>
</dbReference>
<proteinExistence type="predicted"/>
<keyword evidence="2" id="KW-1185">Reference proteome</keyword>
<sequence>MAFEIVKSFPGGTSIGFTEDRDGRWCVQERVFLWTRRPTSGSCLVRLSELAQRYGRDKVMADFVTVYGAVGAKPARGDLLPNDAVLELIARLSSAYTAAPGDSVRADRLFTTLYLIMIARENRAGDALGKRAERLGAHLVLEEGRTPEEAAAFSAGKTPQALSALCQSYGF</sequence>
<comment type="caution">
    <text evidence="1">The sequence shown here is derived from an EMBL/GenBank/DDBJ whole genome shotgun (WGS) entry which is preliminary data.</text>
</comment>